<keyword evidence="3" id="KW-1185">Reference proteome</keyword>
<protein>
    <submittedName>
        <fullName evidence="2">Uncharacterized protein</fullName>
    </submittedName>
</protein>
<name>A0A9Q1HES3_HOLLE</name>
<sequence length="80" mass="8639">MPHIERKNPIVFGGGQRSSGVTGGQTPKTLLTQYLKMCYGKKNPIVFGGGQRSSGVTGGQTLKTLLTRYLKIGSLDKFHT</sequence>
<comment type="caution">
    <text evidence="2">The sequence shown here is derived from an EMBL/GenBank/DDBJ whole genome shotgun (WGS) entry which is preliminary data.</text>
</comment>
<evidence type="ECO:0000313" key="2">
    <source>
        <dbReference type="EMBL" id="KAJ8043649.1"/>
    </source>
</evidence>
<evidence type="ECO:0000313" key="3">
    <source>
        <dbReference type="Proteomes" id="UP001152320"/>
    </source>
</evidence>
<evidence type="ECO:0000256" key="1">
    <source>
        <dbReference type="SAM" id="MobiDB-lite"/>
    </source>
</evidence>
<organism evidence="2 3">
    <name type="scientific">Holothuria leucospilota</name>
    <name type="common">Black long sea cucumber</name>
    <name type="synonym">Mertensiothuria leucospilota</name>
    <dbReference type="NCBI Taxonomy" id="206669"/>
    <lineage>
        <taxon>Eukaryota</taxon>
        <taxon>Metazoa</taxon>
        <taxon>Echinodermata</taxon>
        <taxon>Eleutherozoa</taxon>
        <taxon>Echinozoa</taxon>
        <taxon>Holothuroidea</taxon>
        <taxon>Aspidochirotacea</taxon>
        <taxon>Aspidochirotida</taxon>
        <taxon>Holothuriidae</taxon>
        <taxon>Holothuria</taxon>
    </lineage>
</organism>
<accession>A0A9Q1HES3</accession>
<gene>
    <name evidence="2" type="ORF">HOLleu_10839</name>
</gene>
<feature type="region of interest" description="Disordered" evidence="1">
    <location>
        <begin position="1"/>
        <end position="25"/>
    </location>
</feature>
<dbReference type="AlphaFoldDB" id="A0A9Q1HES3"/>
<reference evidence="2" key="1">
    <citation type="submission" date="2021-10" db="EMBL/GenBank/DDBJ databases">
        <title>Tropical sea cucumber genome reveals ecological adaptation and Cuvierian tubules defense mechanism.</title>
        <authorList>
            <person name="Chen T."/>
        </authorList>
    </citation>
    <scope>NUCLEOTIDE SEQUENCE</scope>
    <source>
        <strain evidence="2">Nanhai2018</strain>
        <tissue evidence="2">Muscle</tissue>
    </source>
</reference>
<proteinExistence type="predicted"/>
<feature type="compositionally biased region" description="Gly residues" evidence="1">
    <location>
        <begin position="12"/>
        <end position="23"/>
    </location>
</feature>
<dbReference type="Proteomes" id="UP001152320">
    <property type="component" value="Chromosome 4"/>
</dbReference>
<dbReference type="EMBL" id="JAIZAY010000004">
    <property type="protein sequence ID" value="KAJ8043649.1"/>
    <property type="molecule type" value="Genomic_DNA"/>
</dbReference>